<feature type="transmembrane region" description="Helical" evidence="1">
    <location>
        <begin position="65"/>
        <end position="87"/>
    </location>
</feature>
<dbReference type="Proteomes" id="UP000199208">
    <property type="component" value="Unassembled WGS sequence"/>
</dbReference>
<reference evidence="2 3" key="1">
    <citation type="submission" date="2016-10" db="EMBL/GenBank/DDBJ databases">
        <authorList>
            <person name="de Groot N.N."/>
        </authorList>
    </citation>
    <scope>NUCLEOTIDE SEQUENCE [LARGE SCALE GENOMIC DNA]</scope>
    <source>
        <strain evidence="2 3">DSM 2784</strain>
    </source>
</reference>
<evidence type="ECO:0000313" key="2">
    <source>
        <dbReference type="EMBL" id="SCZ76269.1"/>
    </source>
</evidence>
<keyword evidence="3" id="KW-1185">Reference proteome</keyword>
<accession>A0A1G5RSJ9</accession>
<dbReference type="RefSeq" id="WP_092588976.1">
    <property type="nucleotide sequence ID" value="NZ_FMWL01000001.1"/>
</dbReference>
<proteinExistence type="predicted"/>
<dbReference type="AlphaFoldDB" id="A0A1G5RSJ9"/>
<dbReference type="GO" id="GO:0015661">
    <property type="term" value="F:L-lysine efflux transmembrane transporter activity"/>
    <property type="evidence" value="ECO:0007669"/>
    <property type="project" value="InterPro"/>
</dbReference>
<gene>
    <name evidence="2" type="ORF">SAMN03080599_00153</name>
</gene>
<name>A0A1G5RSJ9_9FIRM</name>
<evidence type="ECO:0000256" key="1">
    <source>
        <dbReference type="SAM" id="Phobius"/>
    </source>
</evidence>
<keyword evidence="1" id="KW-0812">Transmembrane</keyword>
<protein>
    <recommendedName>
        <fullName evidence="4">Lysine exporter LysO</fullName>
    </recommendedName>
</protein>
<dbReference type="EMBL" id="FMWL01000001">
    <property type="protein sequence ID" value="SCZ76269.1"/>
    <property type="molecule type" value="Genomic_DNA"/>
</dbReference>
<dbReference type="OrthoDB" id="1958093at2"/>
<feature type="transmembrane region" description="Helical" evidence="1">
    <location>
        <begin position="6"/>
        <end position="22"/>
    </location>
</feature>
<dbReference type="InterPro" id="IPR005642">
    <property type="entry name" value="LysO"/>
</dbReference>
<evidence type="ECO:0008006" key="4">
    <source>
        <dbReference type="Google" id="ProtNLM"/>
    </source>
</evidence>
<organism evidence="2 3">
    <name type="scientific">Acidaminobacter hydrogenoformans DSM 2784</name>
    <dbReference type="NCBI Taxonomy" id="1120920"/>
    <lineage>
        <taxon>Bacteria</taxon>
        <taxon>Bacillati</taxon>
        <taxon>Bacillota</taxon>
        <taxon>Clostridia</taxon>
        <taxon>Peptostreptococcales</taxon>
        <taxon>Acidaminobacteraceae</taxon>
        <taxon>Acidaminobacter</taxon>
    </lineage>
</organism>
<dbReference type="Pfam" id="PF03956">
    <property type="entry name" value="Lys_export"/>
    <property type="match status" value="1"/>
</dbReference>
<feature type="transmembrane region" description="Helical" evidence="1">
    <location>
        <begin position="34"/>
        <end position="53"/>
    </location>
</feature>
<sequence>MWGILMFLVVGVTIGAVIRFGEKQKKWIGKLQQVGVVLLLFSMGLSIGLNEEILGNMRSLGLQAFAYAGLTSVFSILVVYGLSRILVREVKSK</sequence>
<keyword evidence="1" id="KW-0472">Membrane</keyword>
<evidence type="ECO:0000313" key="3">
    <source>
        <dbReference type="Proteomes" id="UP000199208"/>
    </source>
</evidence>
<keyword evidence="1" id="KW-1133">Transmembrane helix</keyword>
<dbReference type="STRING" id="1120920.SAMN03080599_00153"/>